<dbReference type="Proteomes" id="UP000254938">
    <property type="component" value="Unassembled WGS sequence"/>
</dbReference>
<keyword evidence="5" id="KW-0067">ATP-binding</keyword>
<dbReference type="PRINTS" id="PR01098">
    <property type="entry name" value="TOPISMRASE4B"/>
</dbReference>
<evidence type="ECO:0000256" key="2">
    <source>
        <dbReference type="ARBA" id="ARBA00012895"/>
    </source>
</evidence>
<evidence type="ECO:0000256" key="5">
    <source>
        <dbReference type="ARBA" id="ARBA00022840"/>
    </source>
</evidence>
<organism evidence="9 10">
    <name type="scientific">Klebsiella pneumoniae</name>
    <dbReference type="NCBI Taxonomy" id="573"/>
    <lineage>
        <taxon>Bacteria</taxon>
        <taxon>Pseudomonadati</taxon>
        <taxon>Pseudomonadota</taxon>
        <taxon>Gammaproteobacteria</taxon>
        <taxon>Enterobacterales</taxon>
        <taxon>Enterobacteriaceae</taxon>
        <taxon>Klebsiella/Raoultella group</taxon>
        <taxon>Klebsiella</taxon>
        <taxon>Klebsiella pneumoniae complex</taxon>
    </lineage>
</organism>
<proteinExistence type="predicted"/>
<dbReference type="SUPFAM" id="SSF55874">
    <property type="entry name" value="ATPase domain of HSP90 chaperone/DNA topoisomerase II/histidine kinase"/>
    <property type="match status" value="1"/>
</dbReference>
<dbReference type="GO" id="GO:0005694">
    <property type="term" value="C:chromosome"/>
    <property type="evidence" value="ECO:0007669"/>
    <property type="project" value="InterPro"/>
</dbReference>
<dbReference type="PANTHER" id="PTHR45866:SF4">
    <property type="entry name" value="DNA TOPOISOMERASE 4 SUBUNIT B"/>
    <property type="match status" value="1"/>
</dbReference>
<dbReference type="GO" id="GO:0005524">
    <property type="term" value="F:ATP binding"/>
    <property type="evidence" value="ECO:0007669"/>
    <property type="project" value="UniProtKB-KW"/>
</dbReference>
<keyword evidence="7" id="KW-0238">DNA-binding</keyword>
<comment type="catalytic activity">
    <reaction evidence="1">
        <text>ATP-dependent breakage, passage and rejoining of double-stranded DNA.</text>
        <dbReference type="EC" id="5.6.2.2"/>
    </reaction>
</comment>
<dbReference type="EC" id="5.6.2.2" evidence="2"/>
<dbReference type="InterPro" id="IPR036890">
    <property type="entry name" value="HATPase_C_sf"/>
</dbReference>
<gene>
    <name evidence="9" type="primary">parE_5</name>
    <name evidence="9" type="ORF">NCTC9140_07084</name>
</gene>
<evidence type="ECO:0000256" key="4">
    <source>
        <dbReference type="ARBA" id="ARBA00022741"/>
    </source>
</evidence>
<evidence type="ECO:0000256" key="3">
    <source>
        <dbReference type="ARBA" id="ARBA00022723"/>
    </source>
</evidence>
<dbReference type="PANTHER" id="PTHR45866">
    <property type="entry name" value="DNA GYRASE/TOPOISOMERASE SUBUNIT B"/>
    <property type="match status" value="1"/>
</dbReference>
<evidence type="ECO:0000256" key="1">
    <source>
        <dbReference type="ARBA" id="ARBA00000185"/>
    </source>
</evidence>
<evidence type="ECO:0000256" key="6">
    <source>
        <dbReference type="ARBA" id="ARBA00022842"/>
    </source>
</evidence>
<dbReference type="GO" id="GO:0046872">
    <property type="term" value="F:metal ion binding"/>
    <property type="evidence" value="ECO:0007669"/>
    <property type="project" value="UniProtKB-KW"/>
</dbReference>
<name>A0A377U0H1_KLEPN</name>
<evidence type="ECO:0000313" key="9">
    <source>
        <dbReference type="EMBL" id="STS85259.1"/>
    </source>
</evidence>
<dbReference type="AlphaFoldDB" id="A0A377U0H1"/>
<keyword evidence="4" id="KW-0547">Nucleotide-binding</keyword>
<accession>A0A377U0H1</accession>
<dbReference type="Gene3D" id="3.30.565.10">
    <property type="entry name" value="Histidine kinase-like ATPase, C-terminal domain"/>
    <property type="match status" value="1"/>
</dbReference>
<protein>
    <recommendedName>
        <fullName evidence="2">DNA topoisomerase (ATP-hydrolyzing)</fullName>
        <ecNumber evidence="2">5.6.2.2</ecNumber>
    </recommendedName>
</protein>
<dbReference type="GO" id="GO:0006265">
    <property type="term" value="P:DNA topological change"/>
    <property type="evidence" value="ECO:0007669"/>
    <property type="project" value="InterPro"/>
</dbReference>
<keyword evidence="8 9" id="KW-0413">Isomerase</keyword>
<reference evidence="9 10" key="1">
    <citation type="submission" date="2018-06" db="EMBL/GenBank/DDBJ databases">
        <authorList>
            <consortium name="Pathogen Informatics"/>
            <person name="Doyle S."/>
        </authorList>
    </citation>
    <scope>NUCLEOTIDE SEQUENCE [LARGE SCALE GENOMIC DNA]</scope>
    <source>
        <strain evidence="9 10">NCTC9140</strain>
    </source>
</reference>
<keyword evidence="6" id="KW-0460">Magnesium</keyword>
<evidence type="ECO:0000256" key="7">
    <source>
        <dbReference type="ARBA" id="ARBA00023125"/>
    </source>
</evidence>
<sequence>MVNALSKRVEVTCVATVRSTASPLKMGEKVEDLHVTGTCGKRNTGTSVHFWPDESFFDSPRFSVSRLTHLLKAKAVLCPGVEIVSATR</sequence>
<dbReference type="EMBL" id="UGKQ01000007">
    <property type="protein sequence ID" value="STS85259.1"/>
    <property type="molecule type" value="Genomic_DNA"/>
</dbReference>
<keyword evidence="3" id="KW-0479">Metal-binding</keyword>
<dbReference type="GO" id="GO:0003918">
    <property type="term" value="F:DNA topoisomerase type II (double strand cut, ATP-hydrolyzing) activity"/>
    <property type="evidence" value="ECO:0007669"/>
    <property type="project" value="UniProtKB-EC"/>
</dbReference>
<evidence type="ECO:0000313" key="10">
    <source>
        <dbReference type="Proteomes" id="UP000254938"/>
    </source>
</evidence>
<dbReference type="GO" id="GO:0003677">
    <property type="term" value="F:DNA binding"/>
    <property type="evidence" value="ECO:0007669"/>
    <property type="project" value="UniProtKB-KW"/>
</dbReference>
<dbReference type="InterPro" id="IPR005737">
    <property type="entry name" value="TopoIV_B_Gneg"/>
</dbReference>
<evidence type="ECO:0000256" key="8">
    <source>
        <dbReference type="ARBA" id="ARBA00023235"/>
    </source>
</evidence>